<organism evidence="1 2">
    <name type="scientific">Amycolatopsis rubida</name>
    <dbReference type="NCBI Taxonomy" id="112413"/>
    <lineage>
        <taxon>Bacteria</taxon>
        <taxon>Bacillati</taxon>
        <taxon>Actinomycetota</taxon>
        <taxon>Actinomycetes</taxon>
        <taxon>Pseudonocardiales</taxon>
        <taxon>Pseudonocardiaceae</taxon>
        <taxon>Amycolatopsis</taxon>
    </lineage>
</organism>
<gene>
    <name evidence="1" type="ORF">G3I59_44220</name>
</gene>
<evidence type="ECO:0000313" key="1">
    <source>
        <dbReference type="EMBL" id="NEC62426.1"/>
    </source>
</evidence>
<reference evidence="1 2" key="1">
    <citation type="submission" date="2020-01" db="EMBL/GenBank/DDBJ databases">
        <title>Insect and environment-associated Actinomycetes.</title>
        <authorList>
            <person name="Currrie C."/>
            <person name="Chevrette M."/>
            <person name="Carlson C."/>
            <person name="Stubbendieck R."/>
            <person name="Wendt-Pienkowski E."/>
        </authorList>
    </citation>
    <scope>NUCLEOTIDE SEQUENCE [LARGE SCALE GENOMIC DNA]</scope>
    <source>
        <strain evidence="1 2">SID8386</strain>
    </source>
</reference>
<accession>A0ABX0CBN0</accession>
<keyword evidence="2" id="KW-1185">Reference proteome</keyword>
<evidence type="ECO:0000313" key="2">
    <source>
        <dbReference type="Proteomes" id="UP000470404"/>
    </source>
</evidence>
<comment type="caution">
    <text evidence="1">The sequence shown here is derived from an EMBL/GenBank/DDBJ whole genome shotgun (WGS) entry which is preliminary data.</text>
</comment>
<proteinExistence type="predicted"/>
<dbReference type="EMBL" id="JAAGNC010000212">
    <property type="protein sequence ID" value="NEC62426.1"/>
    <property type="molecule type" value="Genomic_DNA"/>
</dbReference>
<dbReference type="RefSeq" id="WP_067591299.1">
    <property type="nucleotide sequence ID" value="NZ_JAAGNC010000212.1"/>
</dbReference>
<dbReference type="Proteomes" id="UP000470404">
    <property type="component" value="Unassembled WGS sequence"/>
</dbReference>
<protein>
    <submittedName>
        <fullName evidence="1">Uncharacterized protein</fullName>
    </submittedName>
</protein>
<name>A0ABX0CBN0_9PSEU</name>
<sequence length="179" mass="19833">MIGSYTERLTVPNRITRADGHAFTTYSPTYETYEPSLVDLVVREDGGLRLTCGRGTFPWQKQSYPPSDPAPVVVPAVVLGLTHTFLAPAGQLGDEHAAYQGQWRLGLRVDRMRNVLAADKMSPGMGWYAHPYSRDDYVRVTSASTGQLVETQREIAERLVAPLLRGLDVADTYIPVKPD</sequence>